<sequence length="72" mass="7887">MYPKNNIARVVVWLAVQRWRSPAVGMSTHPGGVLASSALTRQQQEARLNHETRGRGSREGGEIAVPTQAPRP</sequence>
<name>A0A0A9G9R9_ARUDO</name>
<evidence type="ECO:0000256" key="1">
    <source>
        <dbReference type="SAM" id="MobiDB-lite"/>
    </source>
</evidence>
<dbReference type="EMBL" id="GBRH01176061">
    <property type="protein sequence ID" value="JAE21835.1"/>
    <property type="molecule type" value="Transcribed_RNA"/>
</dbReference>
<evidence type="ECO:0000313" key="2">
    <source>
        <dbReference type="EMBL" id="JAE21835.1"/>
    </source>
</evidence>
<accession>A0A0A9G9R9</accession>
<feature type="compositionally biased region" description="Basic and acidic residues" evidence="1">
    <location>
        <begin position="47"/>
        <end position="61"/>
    </location>
</feature>
<feature type="region of interest" description="Disordered" evidence="1">
    <location>
        <begin position="43"/>
        <end position="72"/>
    </location>
</feature>
<reference evidence="2" key="1">
    <citation type="submission" date="2014-09" db="EMBL/GenBank/DDBJ databases">
        <authorList>
            <person name="Magalhaes I.L.F."/>
            <person name="Oliveira U."/>
            <person name="Santos F.R."/>
            <person name="Vidigal T.H.D.A."/>
            <person name="Brescovit A.D."/>
            <person name="Santos A.J."/>
        </authorList>
    </citation>
    <scope>NUCLEOTIDE SEQUENCE</scope>
    <source>
        <tissue evidence="2">Shoot tissue taken approximately 20 cm above the soil surface</tissue>
    </source>
</reference>
<proteinExistence type="predicted"/>
<organism evidence="2">
    <name type="scientific">Arundo donax</name>
    <name type="common">Giant reed</name>
    <name type="synonym">Donax arundinaceus</name>
    <dbReference type="NCBI Taxonomy" id="35708"/>
    <lineage>
        <taxon>Eukaryota</taxon>
        <taxon>Viridiplantae</taxon>
        <taxon>Streptophyta</taxon>
        <taxon>Embryophyta</taxon>
        <taxon>Tracheophyta</taxon>
        <taxon>Spermatophyta</taxon>
        <taxon>Magnoliopsida</taxon>
        <taxon>Liliopsida</taxon>
        <taxon>Poales</taxon>
        <taxon>Poaceae</taxon>
        <taxon>PACMAD clade</taxon>
        <taxon>Arundinoideae</taxon>
        <taxon>Arundineae</taxon>
        <taxon>Arundo</taxon>
    </lineage>
</organism>
<protein>
    <submittedName>
        <fullName evidence="2">Uncharacterized protein</fullName>
    </submittedName>
</protein>
<reference evidence="2" key="2">
    <citation type="journal article" date="2015" name="Data Brief">
        <title>Shoot transcriptome of the giant reed, Arundo donax.</title>
        <authorList>
            <person name="Barrero R.A."/>
            <person name="Guerrero F.D."/>
            <person name="Moolhuijzen P."/>
            <person name="Goolsby J.A."/>
            <person name="Tidwell J."/>
            <person name="Bellgard S.E."/>
            <person name="Bellgard M.I."/>
        </authorList>
    </citation>
    <scope>NUCLEOTIDE SEQUENCE</scope>
    <source>
        <tissue evidence="2">Shoot tissue taken approximately 20 cm above the soil surface</tissue>
    </source>
</reference>
<dbReference type="AlphaFoldDB" id="A0A0A9G9R9"/>